<comment type="caution">
    <text evidence="1">The sequence shown here is derived from an EMBL/GenBank/DDBJ whole genome shotgun (WGS) entry which is preliminary data.</text>
</comment>
<protein>
    <submittedName>
        <fullName evidence="1">Uncharacterized protein</fullName>
    </submittedName>
</protein>
<organism evidence="1 2">
    <name type="scientific">Rhizophagus irregularis (strain DAOM 197198w)</name>
    <name type="common">Glomus intraradices</name>
    <dbReference type="NCBI Taxonomy" id="1432141"/>
    <lineage>
        <taxon>Eukaryota</taxon>
        <taxon>Fungi</taxon>
        <taxon>Fungi incertae sedis</taxon>
        <taxon>Mucoromycota</taxon>
        <taxon>Glomeromycotina</taxon>
        <taxon>Glomeromycetes</taxon>
        <taxon>Glomerales</taxon>
        <taxon>Glomeraceae</taxon>
        <taxon>Rhizophagus</taxon>
    </lineage>
</organism>
<dbReference type="AlphaFoldDB" id="A0A015MIN2"/>
<reference evidence="1 2" key="1">
    <citation type="submission" date="2014-02" db="EMBL/GenBank/DDBJ databases">
        <title>Single nucleus genome sequencing reveals high similarity among nuclei of an endomycorrhizal fungus.</title>
        <authorList>
            <person name="Lin K."/>
            <person name="Geurts R."/>
            <person name="Zhang Z."/>
            <person name="Limpens E."/>
            <person name="Saunders D.G."/>
            <person name="Mu D."/>
            <person name="Pang E."/>
            <person name="Cao H."/>
            <person name="Cha H."/>
            <person name="Lin T."/>
            <person name="Zhou Q."/>
            <person name="Shang Y."/>
            <person name="Li Y."/>
            <person name="Ivanov S."/>
            <person name="Sharma T."/>
            <person name="Velzen R.V."/>
            <person name="Ruijter N.D."/>
            <person name="Aanen D.K."/>
            <person name="Win J."/>
            <person name="Kamoun S."/>
            <person name="Bisseling T."/>
            <person name="Huang S."/>
        </authorList>
    </citation>
    <scope>NUCLEOTIDE SEQUENCE [LARGE SCALE GENOMIC DNA]</scope>
    <source>
        <strain evidence="2">DAOM197198w</strain>
    </source>
</reference>
<dbReference type="Proteomes" id="UP000022910">
    <property type="component" value="Unassembled WGS sequence"/>
</dbReference>
<evidence type="ECO:0000313" key="1">
    <source>
        <dbReference type="EMBL" id="EXX66688.1"/>
    </source>
</evidence>
<proteinExistence type="predicted"/>
<name>A0A015MIN2_RHIIW</name>
<gene>
    <name evidence="1" type="ORF">RirG_121410</name>
</gene>
<keyword evidence="2" id="KW-1185">Reference proteome</keyword>
<dbReference type="EMBL" id="JEMT01018491">
    <property type="protein sequence ID" value="EXX66688.1"/>
    <property type="molecule type" value="Genomic_DNA"/>
</dbReference>
<accession>A0A015MIN2</accession>
<evidence type="ECO:0000313" key="2">
    <source>
        <dbReference type="Proteomes" id="UP000022910"/>
    </source>
</evidence>
<dbReference type="HOGENOM" id="CLU_2428230_0_0_1"/>
<sequence>MPIKVVALVQSLENHLPTSIKIYQQHQEISDESTTTRQNQLCIQYGLRAKPNILDRLLRERHLQTPQDVYHATARKIGRLLKLTYDYSDRV</sequence>